<organism evidence="5 6">
    <name type="scientific">Sphaerobacter thermophilus (strain ATCC 49802 / DSM 20745 / KCCM 41009 / NCIMB 13125 / S 6022)</name>
    <dbReference type="NCBI Taxonomy" id="479434"/>
    <lineage>
        <taxon>Bacteria</taxon>
        <taxon>Pseudomonadati</taxon>
        <taxon>Thermomicrobiota</taxon>
        <taxon>Thermomicrobia</taxon>
        <taxon>Sphaerobacterales</taxon>
        <taxon>Sphaerobacterineae</taxon>
        <taxon>Sphaerobacteraceae</taxon>
        <taxon>Sphaerobacter</taxon>
    </lineage>
</organism>
<dbReference type="OrthoDB" id="9801235at2"/>
<name>D1C181_SPHTD</name>
<comment type="subcellular location">
    <subcellularLocation>
        <location evidence="4">Cytoplasm</location>
    </subcellularLocation>
</comment>
<dbReference type="GO" id="GO:0044780">
    <property type="term" value="P:bacterial-type flagellum assembly"/>
    <property type="evidence" value="ECO:0007669"/>
    <property type="project" value="UniProtKB-UniRule"/>
</dbReference>
<dbReference type="Gene3D" id="2.30.290.10">
    <property type="entry name" value="BH3618-like"/>
    <property type="match status" value="1"/>
</dbReference>
<keyword evidence="4" id="KW-0143">Chaperone</keyword>
<comment type="similarity">
    <text evidence="4">Belongs to the FliW family.</text>
</comment>
<evidence type="ECO:0000256" key="2">
    <source>
        <dbReference type="ARBA" id="ARBA00022795"/>
    </source>
</evidence>
<dbReference type="SUPFAM" id="SSF141457">
    <property type="entry name" value="BH3618-like"/>
    <property type="match status" value="1"/>
</dbReference>
<evidence type="ECO:0000313" key="5">
    <source>
        <dbReference type="EMBL" id="ACZ37998.1"/>
    </source>
</evidence>
<dbReference type="InParanoid" id="D1C181"/>
<dbReference type="eggNOG" id="COG1699">
    <property type="taxonomic scope" value="Bacteria"/>
</dbReference>
<gene>
    <name evidence="4" type="primary">fliW</name>
    <name evidence="5" type="ordered locus">Sthe_0560</name>
</gene>
<dbReference type="FunCoup" id="D1C181">
    <property type="interactions" value="24"/>
</dbReference>
<keyword evidence="1 4" id="KW-0963">Cytoplasm</keyword>
<keyword evidence="2 4" id="KW-1005">Bacterial flagellum biogenesis</keyword>
<comment type="function">
    <text evidence="4">Acts as an anti-CsrA protein, binds CsrA and prevents it from repressing translation of its target genes, one of which is flagellin. Binds to flagellin and participates in the assembly of the flagellum.</text>
</comment>
<protein>
    <recommendedName>
        <fullName evidence="4">Flagellar assembly factor FliW</fullName>
    </recommendedName>
</protein>
<dbReference type="Pfam" id="PF02623">
    <property type="entry name" value="FliW"/>
    <property type="match status" value="1"/>
</dbReference>
<dbReference type="InterPro" id="IPR024046">
    <property type="entry name" value="Flagellar_assmbl_FliW_dom_sf"/>
</dbReference>
<keyword evidence="6" id="KW-1185">Reference proteome</keyword>
<dbReference type="KEGG" id="sti:Sthe_0560"/>
<reference evidence="6" key="1">
    <citation type="submission" date="2009-11" db="EMBL/GenBank/DDBJ databases">
        <title>The complete chromosome 1 of Sphaerobacter thermophilus DSM 20745.</title>
        <authorList>
            <person name="Lucas S."/>
            <person name="Copeland A."/>
            <person name="Lapidus A."/>
            <person name="Glavina del Rio T."/>
            <person name="Dalin E."/>
            <person name="Tice H."/>
            <person name="Bruce D."/>
            <person name="Goodwin L."/>
            <person name="Pitluck S."/>
            <person name="Kyrpides N."/>
            <person name="Mavromatis K."/>
            <person name="Ivanova N."/>
            <person name="Mikhailova N."/>
            <person name="LaButti K.M."/>
            <person name="Clum A."/>
            <person name="Sun H.I."/>
            <person name="Brettin T."/>
            <person name="Detter J.C."/>
            <person name="Han C."/>
            <person name="Larimer F."/>
            <person name="Land M."/>
            <person name="Hauser L."/>
            <person name="Markowitz V."/>
            <person name="Cheng J.F."/>
            <person name="Hugenholtz P."/>
            <person name="Woyke T."/>
            <person name="Wu D."/>
            <person name="Steenblock K."/>
            <person name="Schneider S."/>
            <person name="Pukall R."/>
            <person name="Goeker M."/>
            <person name="Klenk H.P."/>
            <person name="Eisen J.A."/>
        </authorList>
    </citation>
    <scope>NUCLEOTIDE SEQUENCE [LARGE SCALE GENOMIC DNA]</scope>
    <source>
        <strain evidence="6">ATCC 49802 / DSM 20745 / S 6022</strain>
    </source>
</reference>
<dbReference type="HOGENOM" id="CLU_112356_0_2_0"/>
<dbReference type="RefSeq" id="WP_012871045.1">
    <property type="nucleotide sequence ID" value="NC_013523.1"/>
</dbReference>
<keyword evidence="3 4" id="KW-0810">Translation regulation</keyword>
<reference evidence="5 6" key="2">
    <citation type="journal article" date="2010" name="Stand. Genomic Sci.">
        <title>Complete genome sequence of Desulfohalobium retbaense type strain (HR(100)).</title>
        <authorList>
            <person name="Spring S."/>
            <person name="Nolan M."/>
            <person name="Lapidus A."/>
            <person name="Glavina Del Rio T."/>
            <person name="Copeland A."/>
            <person name="Tice H."/>
            <person name="Cheng J.F."/>
            <person name="Lucas S."/>
            <person name="Land M."/>
            <person name="Chen F."/>
            <person name="Bruce D."/>
            <person name="Goodwin L."/>
            <person name="Pitluck S."/>
            <person name="Ivanova N."/>
            <person name="Mavromatis K."/>
            <person name="Mikhailova N."/>
            <person name="Pati A."/>
            <person name="Chen A."/>
            <person name="Palaniappan K."/>
            <person name="Hauser L."/>
            <person name="Chang Y.J."/>
            <person name="Jeffries C.D."/>
            <person name="Munk C."/>
            <person name="Kiss H."/>
            <person name="Chain P."/>
            <person name="Han C."/>
            <person name="Brettin T."/>
            <person name="Detter J.C."/>
            <person name="Schuler E."/>
            <person name="Goker M."/>
            <person name="Rohde M."/>
            <person name="Bristow J."/>
            <person name="Eisen J.A."/>
            <person name="Markowitz V."/>
            <person name="Hugenholtz P."/>
            <person name="Kyrpides N.C."/>
            <person name="Klenk H.P."/>
        </authorList>
    </citation>
    <scope>NUCLEOTIDE SEQUENCE [LARGE SCALE GENOMIC DNA]</scope>
    <source>
        <strain evidence="6">ATCC 49802 / DSM 20745 / S 6022</strain>
    </source>
</reference>
<dbReference type="EMBL" id="CP001823">
    <property type="protein sequence ID" value="ACZ37998.1"/>
    <property type="molecule type" value="Genomic_DNA"/>
</dbReference>
<evidence type="ECO:0000313" key="6">
    <source>
        <dbReference type="Proteomes" id="UP000002027"/>
    </source>
</evidence>
<dbReference type="HAMAP" id="MF_01185">
    <property type="entry name" value="FliW"/>
    <property type="match status" value="1"/>
</dbReference>
<sequence>MALAHAIDPVADAPVTTTVLFPAGLVGFPRWRRFQVVEDPETPEFALLQCLDEPSVSLLVAAVEPLVPSYLDHLGPGDQAALAALGVGARPDIDLYCTLTVHESSEVTANLAGPLVIDREAGCGTQVVLTDSTWPVRYPLGTVTE</sequence>
<evidence type="ECO:0000256" key="3">
    <source>
        <dbReference type="ARBA" id="ARBA00022845"/>
    </source>
</evidence>
<evidence type="ECO:0000256" key="1">
    <source>
        <dbReference type="ARBA" id="ARBA00022490"/>
    </source>
</evidence>
<dbReference type="GO" id="GO:0005737">
    <property type="term" value="C:cytoplasm"/>
    <property type="evidence" value="ECO:0007669"/>
    <property type="project" value="UniProtKB-SubCell"/>
</dbReference>
<accession>D1C181</accession>
<dbReference type="PANTHER" id="PTHR39190">
    <property type="entry name" value="FLAGELLAR ASSEMBLY FACTOR FLIW"/>
    <property type="match status" value="1"/>
</dbReference>
<evidence type="ECO:0000256" key="4">
    <source>
        <dbReference type="HAMAP-Rule" id="MF_01185"/>
    </source>
</evidence>
<dbReference type="AlphaFoldDB" id="D1C181"/>
<dbReference type="STRING" id="479434.Sthe_0560"/>
<dbReference type="GO" id="GO:0006417">
    <property type="term" value="P:regulation of translation"/>
    <property type="evidence" value="ECO:0007669"/>
    <property type="project" value="UniProtKB-KW"/>
</dbReference>
<dbReference type="PANTHER" id="PTHR39190:SF1">
    <property type="entry name" value="FLAGELLAR ASSEMBLY FACTOR FLIW"/>
    <property type="match status" value="1"/>
</dbReference>
<dbReference type="InterPro" id="IPR003775">
    <property type="entry name" value="Flagellar_assembly_factor_FliW"/>
</dbReference>
<comment type="subunit">
    <text evidence="4">Interacts with translational regulator CsrA and flagellin(s).</text>
</comment>
<proteinExistence type="inferred from homology"/>
<dbReference type="Proteomes" id="UP000002027">
    <property type="component" value="Chromosome 1"/>
</dbReference>